<dbReference type="EMBL" id="JAFIRN010000006">
    <property type="protein sequence ID" value="KAG5846394.1"/>
    <property type="molecule type" value="Genomic_DNA"/>
</dbReference>
<proteinExistence type="predicted"/>
<reference evidence="2" key="1">
    <citation type="submission" date="2021-01" db="EMBL/GenBank/DDBJ databases">
        <title>A chromosome-scale assembly of European eel, Anguilla anguilla.</title>
        <authorList>
            <person name="Henkel C."/>
            <person name="Jong-Raadsen S.A."/>
            <person name="Dufour S."/>
            <person name="Weltzien F.-A."/>
            <person name="Palstra A.P."/>
            <person name="Pelster B."/>
            <person name="Spaink H.P."/>
            <person name="Van Den Thillart G.E."/>
            <person name="Jansen H."/>
            <person name="Zahm M."/>
            <person name="Klopp C."/>
            <person name="Cedric C."/>
            <person name="Louis A."/>
            <person name="Berthelot C."/>
            <person name="Parey E."/>
            <person name="Roest Crollius H."/>
            <person name="Montfort J."/>
            <person name="Robinson-Rechavi M."/>
            <person name="Bucao C."/>
            <person name="Bouchez O."/>
            <person name="Gislard M."/>
            <person name="Lluch J."/>
            <person name="Milhes M."/>
            <person name="Lampietro C."/>
            <person name="Lopez Roques C."/>
            <person name="Donnadieu C."/>
            <person name="Braasch I."/>
            <person name="Desvignes T."/>
            <person name="Postlethwait J."/>
            <person name="Bobe J."/>
            <person name="Guiguen Y."/>
            <person name="Dirks R."/>
        </authorList>
    </citation>
    <scope>NUCLEOTIDE SEQUENCE</scope>
    <source>
        <strain evidence="2">Tag_6206</strain>
        <tissue evidence="2">Liver</tissue>
    </source>
</reference>
<name>A0A9D3MCF5_ANGAN</name>
<evidence type="ECO:0000313" key="2">
    <source>
        <dbReference type="EMBL" id="KAG5846394.1"/>
    </source>
</evidence>
<evidence type="ECO:0000256" key="1">
    <source>
        <dbReference type="SAM" id="MobiDB-lite"/>
    </source>
</evidence>
<protein>
    <submittedName>
        <fullName evidence="2">Uncharacterized protein</fullName>
    </submittedName>
</protein>
<accession>A0A9D3MCF5</accession>
<keyword evidence="3" id="KW-1185">Reference proteome</keyword>
<feature type="compositionally biased region" description="Basic and acidic residues" evidence="1">
    <location>
        <begin position="1"/>
        <end position="16"/>
    </location>
</feature>
<dbReference type="AlphaFoldDB" id="A0A9D3MCF5"/>
<organism evidence="2 3">
    <name type="scientific">Anguilla anguilla</name>
    <name type="common">European freshwater eel</name>
    <name type="synonym">Muraena anguilla</name>
    <dbReference type="NCBI Taxonomy" id="7936"/>
    <lineage>
        <taxon>Eukaryota</taxon>
        <taxon>Metazoa</taxon>
        <taxon>Chordata</taxon>
        <taxon>Craniata</taxon>
        <taxon>Vertebrata</taxon>
        <taxon>Euteleostomi</taxon>
        <taxon>Actinopterygii</taxon>
        <taxon>Neopterygii</taxon>
        <taxon>Teleostei</taxon>
        <taxon>Anguilliformes</taxon>
        <taxon>Anguillidae</taxon>
        <taxon>Anguilla</taxon>
    </lineage>
</organism>
<gene>
    <name evidence="2" type="ORF">ANANG_G00114480</name>
</gene>
<sequence>MQSPDPGRERRARDAKLQSVKAEIQDVNPPARERPAGAGAPSTQYLIIENFIPPEEKNKIMNRLVFDAEEDQWKFQPFVQADDSKSVQMKRRPTSAVGYKRPISQHARVAIAMGAHSRYRAENIMFLELDMTPPTTFHLDFLKPEQDLALQLGRDLLLDNASYRERTAAARVRKSRSWCQQPCGISSSSSMCSLNSGAQYLPHSQGATATSSHP</sequence>
<evidence type="ECO:0000313" key="3">
    <source>
        <dbReference type="Proteomes" id="UP001044222"/>
    </source>
</evidence>
<dbReference type="Proteomes" id="UP001044222">
    <property type="component" value="Unassembled WGS sequence"/>
</dbReference>
<feature type="region of interest" description="Disordered" evidence="1">
    <location>
        <begin position="1"/>
        <end position="40"/>
    </location>
</feature>
<comment type="caution">
    <text evidence="2">The sequence shown here is derived from an EMBL/GenBank/DDBJ whole genome shotgun (WGS) entry which is preliminary data.</text>
</comment>